<feature type="transmembrane region" description="Helical" evidence="1">
    <location>
        <begin position="119"/>
        <end position="138"/>
    </location>
</feature>
<dbReference type="EMBL" id="FLRH01000003">
    <property type="protein sequence ID" value="SBT65929.1"/>
    <property type="molecule type" value="Genomic_DNA"/>
</dbReference>
<protein>
    <submittedName>
        <fullName evidence="2">Uncharacterized membrane protein</fullName>
    </submittedName>
</protein>
<keyword evidence="3" id="KW-1185">Reference proteome</keyword>
<dbReference type="AlphaFoldDB" id="A0A1A9BAC8"/>
<feature type="transmembrane region" description="Helical" evidence="1">
    <location>
        <begin position="30"/>
        <end position="53"/>
    </location>
</feature>
<dbReference type="InterPro" id="IPR018723">
    <property type="entry name" value="DUF2254_membrane"/>
</dbReference>
<sequence length="413" mass="43715">MQRARTGDYGGMSGTPRTVRSRLAAAWSGFWLVPAAFAAGAVLLAVGLSVAELRLGLPTAGFLPSSVAGARSLLSSIITAMISFTALVFSITVVAVQLASSQYSPRVLRTFLRDRITQAALGTFLATALFAMVVLAALPAGPDARLPELSLAVTMTFVLASSGLFVYYLHHVTTVMRVSHIIAAVGAQTRRVIEEQYPVGPAGAPVAPLTPPVQVITAAQPGMVEHVDLGRLAALAREHDCALSVLPAPGDFVVAGQPLIAVHPLPGGQLPASVPETRACVAVSLGVERTLGQDVGFGFRQLTDIAERALSPGINDTTTAVRSVQEMHDLLRRLAGRPGHRLLVDDPDGTPRVRARAQDFDGFLAVAVDDVRRAGRDQPRITRLLDDVLADLRSVALPEHLPDIARRTESRQA</sequence>
<proteinExistence type="predicted"/>
<organism evidence="2 3">
    <name type="scientific">Micromonospora sediminicola</name>
    <dbReference type="NCBI Taxonomy" id="946078"/>
    <lineage>
        <taxon>Bacteria</taxon>
        <taxon>Bacillati</taxon>
        <taxon>Actinomycetota</taxon>
        <taxon>Actinomycetes</taxon>
        <taxon>Micromonosporales</taxon>
        <taxon>Micromonosporaceae</taxon>
        <taxon>Micromonospora</taxon>
    </lineage>
</organism>
<reference evidence="3" key="1">
    <citation type="submission" date="2016-06" db="EMBL/GenBank/DDBJ databases">
        <authorList>
            <person name="Varghese N."/>
            <person name="Submissions Spin"/>
        </authorList>
    </citation>
    <scope>NUCLEOTIDE SEQUENCE [LARGE SCALE GENOMIC DNA]</scope>
    <source>
        <strain evidence="3">DSM 45794</strain>
    </source>
</reference>
<evidence type="ECO:0000313" key="2">
    <source>
        <dbReference type="EMBL" id="SBT65929.1"/>
    </source>
</evidence>
<name>A0A1A9BAC8_9ACTN</name>
<dbReference type="STRING" id="946078.GA0070622_2944"/>
<keyword evidence="1" id="KW-0812">Transmembrane</keyword>
<accession>A0A1A9BAC8</accession>
<gene>
    <name evidence="2" type="ORF">GA0070622_2944</name>
</gene>
<dbReference type="OrthoDB" id="2955631at2"/>
<dbReference type="Pfam" id="PF10011">
    <property type="entry name" value="DUF2254"/>
    <property type="match status" value="1"/>
</dbReference>
<evidence type="ECO:0000313" key="3">
    <source>
        <dbReference type="Proteomes" id="UP000199558"/>
    </source>
</evidence>
<feature type="transmembrane region" description="Helical" evidence="1">
    <location>
        <begin position="73"/>
        <end position="98"/>
    </location>
</feature>
<dbReference type="Proteomes" id="UP000199558">
    <property type="component" value="Unassembled WGS sequence"/>
</dbReference>
<feature type="transmembrane region" description="Helical" evidence="1">
    <location>
        <begin position="150"/>
        <end position="169"/>
    </location>
</feature>
<keyword evidence="1" id="KW-1133">Transmembrane helix</keyword>
<evidence type="ECO:0000256" key="1">
    <source>
        <dbReference type="SAM" id="Phobius"/>
    </source>
</evidence>
<keyword evidence="1" id="KW-0472">Membrane</keyword>